<dbReference type="Pfam" id="PF10510">
    <property type="entry name" value="PIG-S"/>
    <property type="match status" value="1"/>
</dbReference>
<comment type="caution">
    <text evidence="10">The sequence shown here is derived from an EMBL/GenBank/DDBJ whole genome shotgun (WGS) entry which is preliminary data.</text>
</comment>
<dbReference type="GO" id="GO:0016255">
    <property type="term" value="P:attachment of GPI anchor to protein"/>
    <property type="evidence" value="ECO:0007669"/>
    <property type="project" value="InterPro"/>
</dbReference>
<evidence type="ECO:0000256" key="2">
    <source>
        <dbReference type="ARBA" id="ARBA00004687"/>
    </source>
</evidence>
<keyword evidence="6" id="KW-0256">Endoplasmic reticulum</keyword>
<evidence type="ECO:0000313" key="10">
    <source>
        <dbReference type="EMBL" id="KAK4545466.1"/>
    </source>
</evidence>
<gene>
    <name evidence="10" type="ORF">LTR36_002816</name>
</gene>
<evidence type="ECO:0000256" key="3">
    <source>
        <dbReference type="ARBA" id="ARBA00005316"/>
    </source>
</evidence>
<reference evidence="10 11" key="1">
    <citation type="submission" date="2021-11" db="EMBL/GenBank/DDBJ databases">
        <title>Black yeast isolated from Biological Soil Crust.</title>
        <authorList>
            <person name="Kurbessoian T."/>
        </authorList>
    </citation>
    <scope>NUCLEOTIDE SEQUENCE [LARGE SCALE GENOMIC DNA]</scope>
    <source>
        <strain evidence="10 11">CCFEE 5522</strain>
    </source>
</reference>
<dbReference type="InterPro" id="IPR019540">
    <property type="entry name" value="PtdIno-glycan_biosynth_class_S"/>
</dbReference>
<comment type="similarity">
    <text evidence="3">Belongs to the PIGS family.</text>
</comment>
<evidence type="ECO:0000256" key="4">
    <source>
        <dbReference type="ARBA" id="ARBA00022502"/>
    </source>
</evidence>
<organism evidence="10 11">
    <name type="scientific">Oleoguttula mirabilis</name>
    <dbReference type="NCBI Taxonomy" id="1507867"/>
    <lineage>
        <taxon>Eukaryota</taxon>
        <taxon>Fungi</taxon>
        <taxon>Dikarya</taxon>
        <taxon>Ascomycota</taxon>
        <taxon>Pezizomycotina</taxon>
        <taxon>Dothideomycetes</taxon>
        <taxon>Dothideomycetidae</taxon>
        <taxon>Mycosphaerellales</taxon>
        <taxon>Teratosphaeriaceae</taxon>
        <taxon>Oleoguttula</taxon>
    </lineage>
</organism>
<keyword evidence="4" id="KW-0337">GPI-anchor biosynthesis</keyword>
<keyword evidence="11" id="KW-1185">Reference proteome</keyword>
<dbReference type="Proteomes" id="UP001324427">
    <property type="component" value="Unassembled WGS sequence"/>
</dbReference>
<dbReference type="EMBL" id="JAVFHQ010000019">
    <property type="protein sequence ID" value="KAK4545466.1"/>
    <property type="molecule type" value="Genomic_DNA"/>
</dbReference>
<evidence type="ECO:0000313" key="11">
    <source>
        <dbReference type="Proteomes" id="UP001324427"/>
    </source>
</evidence>
<evidence type="ECO:0008006" key="12">
    <source>
        <dbReference type="Google" id="ProtNLM"/>
    </source>
</evidence>
<evidence type="ECO:0000256" key="9">
    <source>
        <dbReference type="ARBA" id="ARBA00023180"/>
    </source>
</evidence>
<comment type="pathway">
    <text evidence="2">Glycolipid biosynthesis; glycosylphosphatidylinositol-anchor biosynthesis.</text>
</comment>
<dbReference type="GO" id="GO:0006506">
    <property type="term" value="P:GPI anchor biosynthetic process"/>
    <property type="evidence" value="ECO:0007669"/>
    <property type="project" value="UniProtKB-KW"/>
</dbReference>
<evidence type="ECO:0000256" key="7">
    <source>
        <dbReference type="ARBA" id="ARBA00022989"/>
    </source>
</evidence>
<dbReference type="PANTHER" id="PTHR21072:SF13">
    <property type="entry name" value="GPI TRANSAMIDASE COMPONENT PIG-S"/>
    <property type="match status" value="1"/>
</dbReference>
<evidence type="ECO:0000256" key="5">
    <source>
        <dbReference type="ARBA" id="ARBA00022692"/>
    </source>
</evidence>
<comment type="subcellular location">
    <subcellularLocation>
        <location evidence="1">Endoplasmic reticulum membrane</location>
        <topology evidence="1">Multi-pass membrane protein</topology>
    </subcellularLocation>
</comment>
<keyword evidence="5" id="KW-0812">Transmembrane</keyword>
<keyword evidence="9" id="KW-0325">Glycoprotein</keyword>
<keyword evidence="8" id="KW-0472">Membrane</keyword>
<protein>
    <recommendedName>
        <fullName evidence="12">GPI transamidase component PIG-S</fullName>
    </recommendedName>
</protein>
<name>A0AAV9JJV9_9PEZI</name>
<keyword evidence="7" id="KW-1133">Transmembrane helix</keyword>
<dbReference type="GO" id="GO:0042765">
    <property type="term" value="C:GPI-anchor transamidase complex"/>
    <property type="evidence" value="ECO:0007669"/>
    <property type="project" value="InterPro"/>
</dbReference>
<evidence type="ECO:0000256" key="8">
    <source>
        <dbReference type="ARBA" id="ARBA00023136"/>
    </source>
</evidence>
<sequence>MQYPLHVCLNAPALNGQALAEQVQIDLNTSSDQLHEFNTSHGISDAASAERDCDLLVSLHEEQRGDPEAKLRSWEPVLDVRYGPSSATDSLATFVSQEIRKVYEDERKSLSYLTSDTAFATLQETSLSLDDKTGLDARTTRAFKYATTYHLTFSLFSSSASPSSWDIDDALDQYITPLLSQLSKISQFTIDTQVQLHASISPSIAGPQLDAVSGNWQLKKTDLSGFVNAAEWPLSPSIGVGPTINFVLYVPSKEQSPLEIAETGGTSWLIPQWGGVRILNPGSNEGSTLTVEDLEQVMLTFADQLTALVGLPPSPPSLSLRLSSLTRERATSLILSASSTLGALARLTLKLTYIAIPDSVAKAVNETLHRLEQACLDLREGRFDSALANARIANDEAERAFFEPSMVGQVYFPDEHKVAVYVPLLGPMAVPLVMAAIRELRKFRAGKVKSA</sequence>
<accession>A0AAV9JJV9</accession>
<dbReference type="AlphaFoldDB" id="A0AAV9JJV9"/>
<dbReference type="PANTHER" id="PTHR21072">
    <property type="entry name" value="GPI TRANSAMIDASE COMPONENT PIG-S"/>
    <property type="match status" value="1"/>
</dbReference>
<proteinExistence type="inferred from homology"/>
<evidence type="ECO:0000256" key="1">
    <source>
        <dbReference type="ARBA" id="ARBA00004477"/>
    </source>
</evidence>
<evidence type="ECO:0000256" key="6">
    <source>
        <dbReference type="ARBA" id="ARBA00022824"/>
    </source>
</evidence>